<dbReference type="Gene3D" id="3.60.10.10">
    <property type="entry name" value="Endonuclease/exonuclease/phosphatase"/>
    <property type="match status" value="1"/>
</dbReference>
<dbReference type="PANTHER" id="PTHR33395">
    <property type="entry name" value="TRANSCRIPTASE, PUTATIVE-RELATED-RELATED"/>
    <property type="match status" value="1"/>
</dbReference>
<organism evidence="2 3">
    <name type="scientific">Meganyctiphanes norvegica</name>
    <name type="common">Northern krill</name>
    <name type="synonym">Thysanopoda norvegica</name>
    <dbReference type="NCBI Taxonomy" id="48144"/>
    <lineage>
        <taxon>Eukaryota</taxon>
        <taxon>Metazoa</taxon>
        <taxon>Ecdysozoa</taxon>
        <taxon>Arthropoda</taxon>
        <taxon>Crustacea</taxon>
        <taxon>Multicrustacea</taxon>
        <taxon>Malacostraca</taxon>
        <taxon>Eumalacostraca</taxon>
        <taxon>Eucarida</taxon>
        <taxon>Euphausiacea</taxon>
        <taxon>Euphausiidae</taxon>
        <taxon>Meganyctiphanes</taxon>
    </lineage>
</organism>
<dbReference type="AlphaFoldDB" id="A0AAV2QA07"/>
<evidence type="ECO:0000259" key="1">
    <source>
        <dbReference type="Pfam" id="PF03372"/>
    </source>
</evidence>
<protein>
    <recommendedName>
        <fullName evidence="1">Endonuclease/exonuclease/phosphatase domain-containing protein</fullName>
    </recommendedName>
</protein>
<dbReference type="GO" id="GO:0061343">
    <property type="term" value="P:cell adhesion involved in heart morphogenesis"/>
    <property type="evidence" value="ECO:0007669"/>
    <property type="project" value="TreeGrafter"/>
</dbReference>
<keyword evidence="3" id="KW-1185">Reference proteome</keyword>
<evidence type="ECO:0000313" key="3">
    <source>
        <dbReference type="Proteomes" id="UP001497623"/>
    </source>
</evidence>
<comment type="caution">
    <text evidence="2">The sequence shown here is derived from an EMBL/GenBank/DDBJ whole genome shotgun (WGS) entry which is preliminary data.</text>
</comment>
<dbReference type="EMBL" id="CAXKWB010004938">
    <property type="protein sequence ID" value="CAL4075816.1"/>
    <property type="molecule type" value="Genomic_DNA"/>
</dbReference>
<accession>A0AAV2QA07</accession>
<proteinExistence type="predicted"/>
<dbReference type="PANTHER" id="PTHR33395:SF22">
    <property type="entry name" value="REVERSE TRANSCRIPTASE DOMAIN-CONTAINING PROTEIN"/>
    <property type="match status" value="1"/>
</dbReference>
<dbReference type="Pfam" id="PF03372">
    <property type="entry name" value="Exo_endo_phos"/>
    <property type="match status" value="1"/>
</dbReference>
<dbReference type="InterPro" id="IPR036691">
    <property type="entry name" value="Endo/exonu/phosph_ase_sf"/>
</dbReference>
<sequence length="220" mass="25535">MSRKVKCPICKKSFVKLNMHYAKSNCGLQSQNNDEDSDKNYIDSSQEISQTRVKSEDIFDLTCIYTNAQSLNNKFDEFKARVNIMKPHIIGISETHGKRDSLFSLEDYNYKLYNKDRRHGSNGGGGVLIYIHESISSCPIADSEEISNHRFTEHVWCLINLKNNEKCLIGCIYRRPSHTEANNELLLDLLYKANNYKVQDILIMGDFNWCYYSMRSTNIF</sequence>
<feature type="domain" description="Endonuclease/exonuclease/phosphatase" evidence="1">
    <location>
        <begin position="67"/>
        <end position="210"/>
    </location>
</feature>
<dbReference type="GO" id="GO:0003824">
    <property type="term" value="F:catalytic activity"/>
    <property type="evidence" value="ECO:0007669"/>
    <property type="project" value="InterPro"/>
</dbReference>
<name>A0AAV2QA07_MEGNR</name>
<dbReference type="InterPro" id="IPR005135">
    <property type="entry name" value="Endo/exonuclease/phosphatase"/>
</dbReference>
<reference evidence="2 3" key="1">
    <citation type="submission" date="2024-05" db="EMBL/GenBank/DDBJ databases">
        <authorList>
            <person name="Wallberg A."/>
        </authorList>
    </citation>
    <scope>NUCLEOTIDE SEQUENCE [LARGE SCALE GENOMIC DNA]</scope>
</reference>
<dbReference type="Proteomes" id="UP001497623">
    <property type="component" value="Unassembled WGS sequence"/>
</dbReference>
<dbReference type="SUPFAM" id="SSF56219">
    <property type="entry name" value="DNase I-like"/>
    <property type="match status" value="1"/>
</dbReference>
<gene>
    <name evidence="2" type="ORF">MNOR_LOCUS9967</name>
</gene>
<dbReference type="GO" id="GO:0031012">
    <property type="term" value="C:extracellular matrix"/>
    <property type="evidence" value="ECO:0007669"/>
    <property type="project" value="TreeGrafter"/>
</dbReference>
<dbReference type="GO" id="GO:0007508">
    <property type="term" value="P:larval heart development"/>
    <property type="evidence" value="ECO:0007669"/>
    <property type="project" value="TreeGrafter"/>
</dbReference>
<evidence type="ECO:0000313" key="2">
    <source>
        <dbReference type="EMBL" id="CAL4075816.1"/>
    </source>
</evidence>